<dbReference type="InterPro" id="IPR058769">
    <property type="entry name" value="MCMDC2_N"/>
</dbReference>
<gene>
    <name evidence="3" type="primary">LOC105843324</name>
</gene>
<dbReference type="Pfam" id="PF26063">
    <property type="entry name" value="MCMDC2_N"/>
    <property type="match status" value="1"/>
</dbReference>
<keyword evidence="2" id="KW-1185">Reference proteome</keyword>
<feature type="domain" description="MCMDC2 N-terminal" evidence="1">
    <location>
        <begin position="239"/>
        <end position="331"/>
    </location>
</feature>
<name>A0ABM4BL45_HYDVU</name>
<accession>A0ABM4BL45</accession>
<evidence type="ECO:0000313" key="2">
    <source>
        <dbReference type="Proteomes" id="UP001652625"/>
    </source>
</evidence>
<evidence type="ECO:0000313" key="3">
    <source>
        <dbReference type="RefSeq" id="XP_065649786.1"/>
    </source>
</evidence>
<proteinExistence type="predicted"/>
<sequence>MSDFSPNFNFFGEEFLENRNSNIQFGPVELDNTNKKLHKFGVVSRKLFEDQPHQNPSNKLNNVFQVKKRKIQEEMQDEASVPDTLFPDLPIESFSQLCKAALKKPSFNSVIVPVMSKKKISTKAFCGNVNKTYKSSYTGVPKENTTSKSLNVVYPDINTRHKGSYTVSPDIIKKCKGSNAVVPEINKTCKIPCTVVPYANETYKSSYKVPDIKIEESSPFKTPLKLKSYDVKDEKENYLQELLLAWCSQNKIYDELDQQLLKQNIENKKQPVFCFTITLDVQNLIDDSVLLGNLVINSPVLFCKLLKRVCFSLLYAESLLLKLQSIHQLIITPTFINIPAADEHEIMRSSDFQNHKLTSGRLFRLRTLVIGISSSVSYTLSTKYKCSNCSCSDFVLTASLDSVESDLIRSDLCCQICGLLMEEDFSQRISSEKLYCFGVPVSSTKCLQLNTFGRSQSIKVVVRDELSKKIKIGEYYWFIGFFKYDVRPGFMQNQCIQVTFEALTIEDACSRVKFKYMPSDAISLLYNDRKCSPWSFVLSLAFCFAESIAPSGLYHLLKLCLMFSLVMEGDSSYLNLDEDKGKVNHNLLHILCQDQDLLMCQRLMMYGCSFSENPVVHKLPMNLFGSVTEEGSSFFVDGGSLVLASTDICCILNHAALKKKQQEKLSKVLEYKCASINIPRKQQHDGQQCQLILPINCTIWSCSEKDSSHCSTSIPFSRFSIQENSIKYVFICSTQRTFC</sequence>
<organism evidence="2 3">
    <name type="scientific">Hydra vulgaris</name>
    <name type="common">Hydra</name>
    <name type="synonym">Hydra attenuata</name>
    <dbReference type="NCBI Taxonomy" id="6087"/>
    <lineage>
        <taxon>Eukaryota</taxon>
        <taxon>Metazoa</taxon>
        <taxon>Cnidaria</taxon>
        <taxon>Hydrozoa</taxon>
        <taxon>Hydroidolina</taxon>
        <taxon>Anthoathecata</taxon>
        <taxon>Aplanulata</taxon>
        <taxon>Hydridae</taxon>
        <taxon>Hydra</taxon>
    </lineage>
</organism>
<dbReference type="Proteomes" id="UP001652625">
    <property type="component" value="Chromosome 03"/>
</dbReference>
<reference evidence="3" key="1">
    <citation type="submission" date="2025-08" db="UniProtKB">
        <authorList>
            <consortium name="RefSeq"/>
        </authorList>
    </citation>
    <scope>IDENTIFICATION</scope>
</reference>
<evidence type="ECO:0000259" key="1">
    <source>
        <dbReference type="Pfam" id="PF26063"/>
    </source>
</evidence>
<protein>
    <submittedName>
        <fullName evidence="3">Minichromosome maintenance domain-containing protein 2 isoform X4</fullName>
    </submittedName>
</protein>
<dbReference type="RefSeq" id="XP_065649786.1">
    <property type="nucleotide sequence ID" value="XM_065793714.1"/>
</dbReference>
<dbReference type="GeneID" id="105843324"/>